<dbReference type="GO" id="GO:0016887">
    <property type="term" value="F:ATP hydrolysis activity"/>
    <property type="evidence" value="ECO:0007669"/>
    <property type="project" value="InterPro"/>
</dbReference>
<evidence type="ECO:0000259" key="2">
    <source>
        <dbReference type="Pfam" id="PF00005"/>
    </source>
</evidence>
<dbReference type="AlphaFoldDB" id="A0A6M1UA33"/>
<name>A0A6M1UA33_9RHOB</name>
<feature type="domain" description="ABC transporter" evidence="2">
    <location>
        <begin position="21"/>
        <end position="70"/>
    </location>
</feature>
<dbReference type="InterPro" id="IPR050093">
    <property type="entry name" value="ABC_SmlMolc_Importer"/>
</dbReference>
<protein>
    <submittedName>
        <fullName evidence="3">ATP-binding cassette domain-containing protein</fullName>
    </submittedName>
</protein>
<accession>A0A6M1UA33</accession>
<dbReference type="EMBL" id="JAALFE010000010">
    <property type="protein sequence ID" value="NGQ91631.1"/>
    <property type="molecule type" value="Genomic_DNA"/>
</dbReference>
<evidence type="ECO:0000256" key="1">
    <source>
        <dbReference type="ARBA" id="ARBA00022448"/>
    </source>
</evidence>
<evidence type="ECO:0000313" key="4">
    <source>
        <dbReference type="Proteomes" id="UP000474758"/>
    </source>
</evidence>
<dbReference type="RefSeq" id="WP_165050376.1">
    <property type="nucleotide sequence ID" value="NZ_JAALFE010000010.1"/>
</dbReference>
<keyword evidence="1" id="KW-0813">Transport</keyword>
<proteinExistence type="predicted"/>
<dbReference type="Proteomes" id="UP000474758">
    <property type="component" value="Unassembled WGS sequence"/>
</dbReference>
<dbReference type="Pfam" id="PF00005">
    <property type="entry name" value="ABC_tran"/>
    <property type="match status" value="1"/>
</dbReference>
<dbReference type="InterPro" id="IPR003439">
    <property type="entry name" value="ABC_transporter-like_ATP-bd"/>
</dbReference>
<dbReference type="InterPro" id="IPR027417">
    <property type="entry name" value="P-loop_NTPase"/>
</dbReference>
<dbReference type="PANTHER" id="PTHR42781:SF4">
    <property type="entry name" value="SPERMIDINE_PUTRESCINE IMPORT ATP-BINDING PROTEIN POTA"/>
    <property type="match status" value="1"/>
</dbReference>
<comment type="caution">
    <text evidence="3">The sequence shown here is derived from an EMBL/GenBank/DDBJ whole genome shotgun (WGS) entry which is preliminary data.</text>
</comment>
<keyword evidence="3" id="KW-0547">Nucleotide-binding</keyword>
<dbReference type="Gene3D" id="3.40.50.300">
    <property type="entry name" value="P-loop containing nucleotide triphosphate hydrolases"/>
    <property type="match status" value="1"/>
</dbReference>
<reference evidence="3 4" key="1">
    <citation type="submission" date="2020-02" db="EMBL/GenBank/DDBJ databases">
        <title>Rhodobacter translucens sp. nov., a novel bacterium isolated from activated sludge.</title>
        <authorList>
            <person name="Liu J."/>
        </authorList>
    </citation>
    <scope>NUCLEOTIDE SEQUENCE [LARGE SCALE GENOMIC DNA]</scope>
    <source>
        <strain evidence="3 4">HX-7-19</strain>
    </source>
</reference>
<keyword evidence="3" id="KW-0067">ATP-binding</keyword>
<gene>
    <name evidence="3" type="ORF">G5V65_12050</name>
</gene>
<dbReference type="PANTHER" id="PTHR42781">
    <property type="entry name" value="SPERMIDINE/PUTRESCINE IMPORT ATP-BINDING PROTEIN POTA"/>
    <property type="match status" value="1"/>
</dbReference>
<keyword evidence="4" id="KW-1185">Reference proteome</keyword>
<dbReference type="SUPFAM" id="SSF52540">
    <property type="entry name" value="P-loop containing nucleoside triphosphate hydrolases"/>
    <property type="match status" value="1"/>
</dbReference>
<dbReference type="GO" id="GO:0005524">
    <property type="term" value="F:ATP binding"/>
    <property type="evidence" value="ECO:0007669"/>
    <property type="project" value="UniProtKB-KW"/>
</dbReference>
<organism evidence="3 4">
    <name type="scientific">Paragemmobacter kunshanensis</name>
    <dbReference type="NCBI Taxonomy" id="2583234"/>
    <lineage>
        <taxon>Bacteria</taxon>
        <taxon>Pseudomonadati</taxon>
        <taxon>Pseudomonadota</taxon>
        <taxon>Alphaproteobacteria</taxon>
        <taxon>Rhodobacterales</taxon>
        <taxon>Paracoccaceae</taxon>
        <taxon>Paragemmobacter</taxon>
    </lineage>
</organism>
<sequence length="83" mass="8849">MSAGIELENVCCDFGSFRAVDHANVSIKAGEFFSFLGPSGCGKTTILRMISGFIEPTQGVIRIGGKDMNRHSPSGLPLDFKIA</sequence>
<evidence type="ECO:0000313" key="3">
    <source>
        <dbReference type="EMBL" id="NGQ91631.1"/>
    </source>
</evidence>